<dbReference type="CTD" id="20317457"/>
<name>A0A074ZWP5_OPIVI</name>
<dbReference type="EMBL" id="KL596663">
    <property type="protein sequence ID" value="KER30327.1"/>
    <property type="molecule type" value="Genomic_DNA"/>
</dbReference>
<protein>
    <submittedName>
        <fullName evidence="1">Uncharacterized protein</fullName>
    </submittedName>
</protein>
<keyword evidence="2" id="KW-1185">Reference proteome</keyword>
<evidence type="ECO:0000313" key="1">
    <source>
        <dbReference type="EMBL" id="KER30327.1"/>
    </source>
</evidence>
<dbReference type="RefSeq" id="XP_009165967.1">
    <property type="nucleotide sequence ID" value="XM_009167703.1"/>
</dbReference>
<reference evidence="1 2" key="1">
    <citation type="submission" date="2013-11" db="EMBL/GenBank/DDBJ databases">
        <title>Opisthorchis viverrini - life in the bile duct.</title>
        <authorList>
            <person name="Young N.D."/>
            <person name="Nagarajan N."/>
            <person name="Lin S.J."/>
            <person name="Korhonen P.K."/>
            <person name="Jex A.R."/>
            <person name="Hall R.S."/>
            <person name="Safavi-Hemami H."/>
            <person name="Kaewkong W."/>
            <person name="Bertrand D."/>
            <person name="Gao S."/>
            <person name="Seet Q."/>
            <person name="Wongkham S."/>
            <person name="Teh B.T."/>
            <person name="Wongkham C."/>
            <person name="Intapan P.M."/>
            <person name="Maleewong W."/>
            <person name="Yang X."/>
            <person name="Hu M."/>
            <person name="Wang Z."/>
            <person name="Hofmann A."/>
            <person name="Sternberg P.W."/>
            <person name="Tan P."/>
            <person name="Wang J."/>
            <person name="Gasser R.B."/>
        </authorList>
    </citation>
    <scope>NUCLEOTIDE SEQUENCE [LARGE SCALE GENOMIC DNA]</scope>
</reference>
<evidence type="ECO:0000313" key="2">
    <source>
        <dbReference type="Proteomes" id="UP000054324"/>
    </source>
</evidence>
<dbReference type="GeneID" id="20317457"/>
<proteinExistence type="predicted"/>
<organism evidence="1 2">
    <name type="scientific">Opisthorchis viverrini</name>
    <name type="common">Southeast Asian liver fluke</name>
    <dbReference type="NCBI Taxonomy" id="6198"/>
    <lineage>
        <taxon>Eukaryota</taxon>
        <taxon>Metazoa</taxon>
        <taxon>Spiralia</taxon>
        <taxon>Lophotrochozoa</taxon>
        <taxon>Platyhelminthes</taxon>
        <taxon>Trematoda</taxon>
        <taxon>Digenea</taxon>
        <taxon>Opisthorchiida</taxon>
        <taxon>Opisthorchiata</taxon>
        <taxon>Opisthorchiidae</taxon>
        <taxon>Opisthorchis</taxon>
    </lineage>
</organism>
<accession>A0A074ZWP5</accession>
<dbReference type="AlphaFoldDB" id="A0A074ZWP5"/>
<dbReference type="KEGG" id="ovi:T265_03270"/>
<sequence>MKKDRSRDPVSDYELYSQLFERSGGRRCAWINTKYSFTPRIWYMKFLFLKESYCCPEIAMTGEPTYLLSQFAVDQKLFLRPQNDFQWFENEGSVLNTDVVLSVSQRNPKLGHEICLNRSYFPGTGNREVDIDRVVEVESLQTFDVDTGRPRDRLEASGVVFFVDVSVWALGTWGATEEERIERQDLC</sequence>
<gene>
    <name evidence="1" type="ORF">T265_03270</name>
</gene>
<dbReference type="Proteomes" id="UP000054324">
    <property type="component" value="Unassembled WGS sequence"/>
</dbReference>